<keyword evidence="9" id="KW-1185">Reference proteome</keyword>
<dbReference type="InterPro" id="IPR016039">
    <property type="entry name" value="Thiolase-like"/>
</dbReference>
<feature type="domain" description="Thiolase N-terminal" evidence="5">
    <location>
        <begin position="251"/>
        <end position="511"/>
    </location>
</feature>
<sequence length="642" mass="70334">MLALLALKRIALVSTLLVVLISTFLFLKIPKFHSDLYNLSEYKTIKKSCSGKQLILLWTKFFESDDFHIGLGSKPFMQCKTSGCCVTNNRNFFDTSAAIIFHIRDLDLKDMPPHRSANQRWIFFLQESPHHTPNILYDLNNIFNWTMTYRTDSDIYMPYPVLEPTAGSSFEFEIWNKTFEPDWCCTKAQQPLRSQPYVPDKGVKNIYRHYRGYSQIRYHICCALRKAGSICIIPPPSTQFSPIMASLTRGIFIVGAKRTPFGTFGGKLAGKTCVDLQETAAKAALSAANVNPELVDSVIIGNVLSCSSVDAPYISRHVSLRCGIPIPTPALTINRLCGSGFQSLINGAHDILMGDSQIVLAGGSDSMSQAPYAVRNIRFGTKLGVDIKLEDMMWAALTDFHCKTPMGITAENLAEKYNITREDVDKFALRSQMNWKTAHENGNFKSELAPVALEIKKKPFSFDTDEHPRVQTTLEMLAKLPPVFKKNGTVTAGTASGICDGAGAIILASEEACKTHNLKPLARLVGYGIAGVDPTIMGIGPAPAIRKVLAKANLQLKDIDTVEINEAFAAQTIACQRELDLDPEVLNVSGGAIALGHPLGASGSRITAHLVHELGRRKLKYAIGSACIGGGQGIALLLEGIH</sequence>
<evidence type="ECO:0000259" key="6">
    <source>
        <dbReference type="Pfam" id="PF02803"/>
    </source>
</evidence>
<accession>A0A164MJW7</accession>
<dbReference type="InterPro" id="IPR020616">
    <property type="entry name" value="Thiolase_N"/>
</dbReference>
<evidence type="ECO:0000256" key="3">
    <source>
        <dbReference type="ARBA" id="ARBA00022679"/>
    </source>
</evidence>
<dbReference type="PANTHER" id="PTHR18919">
    <property type="entry name" value="ACETYL-COA C-ACYLTRANSFERASE"/>
    <property type="match status" value="1"/>
</dbReference>
<name>A0A164MJW7_9CRUS</name>
<dbReference type="Pfam" id="PF17039">
    <property type="entry name" value="Glyco_tran_10_N"/>
    <property type="match status" value="1"/>
</dbReference>
<keyword evidence="3 8" id="KW-0808">Transferase</keyword>
<dbReference type="OrthoDB" id="5404651at2759"/>
<evidence type="ECO:0000256" key="2">
    <source>
        <dbReference type="ARBA" id="ARBA00010982"/>
    </source>
</evidence>
<dbReference type="PANTHER" id="PTHR18919:SF107">
    <property type="entry name" value="ACETYL-COA ACETYLTRANSFERASE, CYTOSOLIC"/>
    <property type="match status" value="1"/>
</dbReference>
<dbReference type="PROSITE" id="PS00737">
    <property type="entry name" value="THIOLASE_2"/>
    <property type="match status" value="1"/>
</dbReference>
<dbReference type="Gene3D" id="3.40.47.10">
    <property type="match status" value="2"/>
</dbReference>
<dbReference type="PROSITE" id="PS00098">
    <property type="entry name" value="THIOLASE_1"/>
    <property type="match status" value="1"/>
</dbReference>
<dbReference type="InterPro" id="IPR031481">
    <property type="entry name" value="Glyco_tran_10_N"/>
</dbReference>
<reference evidence="8 9" key="1">
    <citation type="submission" date="2016-03" db="EMBL/GenBank/DDBJ databases">
        <title>EvidentialGene: Evidence-directed Construction of Genes on Genomes.</title>
        <authorList>
            <person name="Gilbert D.G."/>
            <person name="Choi J.-H."/>
            <person name="Mockaitis K."/>
            <person name="Colbourne J."/>
            <person name="Pfrender M."/>
        </authorList>
    </citation>
    <scope>NUCLEOTIDE SEQUENCE [LARGE SCALE GENOMIC DNA]</scope>
    <source>
        <strain evidence="8 9">Xinb3</strain>
        <tissue evidence="8">Complete organism</tissue>
    </source>
</reference>
<dbReference type="Proteomes" id="UP000076858">
    <property type="component" value="Unassembled WGS sequence"/>
</dbReference>
<comment type="caution">
    <text evidence="8">The sequence shown here is derived from an EMBL/GenBank/DDBJ whole genome shotgun (WGS) entry which is preliminary data.</text>
</comment>
<dbReference type="PROSITE" id="PS00099">
    <property type="entry name" value="THIOLASE_3"/>
    <property type="match status" value="1"/>
</dbReference>
<feature type="domain" description="Thiolase C-terminal" evidence="6">
    <location>
        <begin position="518"/>
        <end position="639"/>
    </location>
</feature>
<dbReference type="EMBL" id="LRGB01002993">
    <property type="protein sequence ID" value="KZS05119.1"/>
    <property type="molecule type" value="Genomic_DNA"/>
</dbReference>
<dbReference type="CDD" id="cd00751">
    <property type="entry name" value="thiolase"/>
    <property type="match status" value="1"/>
</dbReference>
<proteinExistence type="inferred from homology"/>
<gene>
    <name evidence="8" type="ORF">APZ42_031664</name>
</gene>
<dbReference type="SUPFAM" id="SSF53756">
    <property type="entry name" value="UDP-Glycosyltransferase/glycogen phosphorylase"/>
    <property type="match status" value="1"/>
</dbReference>
<evidence type="ECO:0000256" key="4">
    <source>
        <dbReference type="ARBA" id="ARBA00023315"/>
    </source>
</evidence>
<evidence type="ECO:0000313" key="8">
    <source>
        <dbReference type="EMBL" id="KZS05119.1"/>
    </source>
</evidence>
<dbReference type="Pfam" id="PF00108">
    <property type="entry name" value="Thiolase_N"/>
    <property type="match status" value="1"/>
</dbReference>
<comment type="pathway">
    <text evidence="1">Lipid metabolism.</text>
</comment>
<dbReference type="InterPro" id="IPR020613">
    <property type="entry name" value="Thiolase_CS"/>
</dbReference>
<dbReference type="SUPFAM" id="SSF53901">
    <property type="entry name" value="Thiolase-like"/>
    <property type="match status" value="2"/>
</dbReference>
<dbReference type="FunFam" id="3.40.47.10:FF:000010">
    <property type="entry name" value="Acetyl-CoA acetyltransferase (Thiolase)"/>
    <property type="match status" value="1"/>
</dbReference>
<protein>
    <submittedName>
        <fullName evidence="8">Acetyl-CoA acetyltransferase, cytosolic</fullName>
    </submittedName>
</protein>
<evidence type="ECO:0000259" key="7">
    <source>
        <dbReference type="Pfam" id="PF17039"/>
    </source>
</evidence>
<organism evidence="8 9">
    <name type="scientific">Daphnia magna</name>
    <dbReference type="NCBI Taxonomy" id="35525"/>
    <lineage>
        <taxon>Eukaryota</taxon>
        <taxon>Metazoa</taxon>
        <taxon>Ecdysozoa</taxon>
        <taxon>Arthropoda</taxon>
        <taxon>Crustacea</taxon>
        <taxon>Branchiopoda</taxon>
        <taxon>Diplostraca</taxon>
        <taxon>Cladocera</taxon>
        <taxon>Anomopoda</taxon>
        <taxon>Daphniidae</taxon>
        <taxon>Daphnia</taxon>
    </lineage>
</organism>
<feature type="domain" description="Fucosyltransferase N-terminal" evidence="7">
    <location>
        <begin position="52"/>
        <end position="159"/>
    </location>
</feature>
<evidence type="ECO:0000313" key="9">
    <source>
        <dbReference type="Proteomes" id="UP000076858"/>
    </source>
</evidence>
<dbReference type="InterPro" id="IPR020610">
    <property type="entry name" value="Thiolase_AS"/>
</dbReference>
<dbReference type="AlphaFoldDB" id="A0A164MJW7"/>
<comment type="similarity">
    <text evidence="2">Belongs to the thiolase-like superfamily. Thiolase family.</text>
</comment>
<dbReference type="GO" id="GO:0005739">
    <property type="term" value="C:mitochondrion"/>
    <property type="evidence" value="ECO:0007669"/>
    <property type="project" value="TreeGrafter"/>
</dbReference>
<dbReference type="NCBIfam" id="TIGR01930">
    <property type="entry name" value="AcCoA-C-Actrans"/>
    <property type="match status" value="1"/>
</dbReference>
<dbReference type="STRING" id="35525.A0A164MJW7"/>
<dbReference type="Pfam" id="PF02803">
    <property type="entry name" value="Thiolase_C"/>
    <property type="match status" value="1"/>
</dbReference>
<dbReference type="InterPro" id="IPR020615">
    <property type="entry name" value="Thiolase_acyl_enz_int_AS"/>
</dbReference>
<dbReference type="GO" id="GO:0006635">
    <property type="term" value="P:fatty acid beta-oxidation"/>
    <property type="evidence" value="ECO:0007669"/>
    <property type="project" value="TreeGrafter"/>
</dbReference>
<evidence type="ECO:0000256" key="1">
    <source>
        <dbReference type="ARBA" id="ARBA00005189"/>
    </source>
</evidence>
<evidence type="ECO:0000259" key="5">
    <source>
        <dbReference type="Pfam" id="PF00108"/>
    </source>
</evidence>
<dbReference type="InterPro" id="IPR020617">
    <property type="entry name" value="Thiolase_C"/>
</dbReference>
<dbReference type="GO" id="GO:0003985">
    <property type="term" value="F:acetyl-CoA C-acetyltransferase activity"/>
    <property type="evidence" value="ECO:0007669"/>
    <property type="project" value="TreeGrafter"/>
</dbReference>
<dbReference type="InterPro" id="IPR002155">
    <property type="entry name" value="Thiolase"/>
</dbReference>
<keyword evidence="4" id="KW-0012">Acyltransferase</keyword>